<reference evidence="4 6" key="1">
    <citation type="submission" date="2015-02" db="EMBL/GenBank/DDBJ databases">
        <title>Physiological reanalysis, assessment of diazotrophy, and genome sequences of multiple isolates of Streptomyces thermoautotrophicus.</title>
        <authorList>
            <person name="MacKellar D.C."/>
            <person name="Lieber L."/>
            <person name="Norman J."/>
            <person name="Bolger A."/>
            <person name="Tobin C."/>
            <person name="Murray J.W."/>
            <person name="Prell J."/>
        </authorList>
    </citation>
    <scope>NUCLEOTIDE SEQUENCE [LARGE SCALE GENOMIC DNA]</scope>
    <source>
        <strain evidence="4 6">UBT1</strain>
    </source>
</reference>
<dbReference type="Proteomes" id="UP000070188">
    <property type="component" value="Unassembled WGS sequence"/>
</dbReference>
<dbReference type="PANTHER" id="PTHR33606">
    <property type="entry name" value="PROTEIN YCII"/>
    <property type="match status" value="1"/>
</dbReference>
<evidence type="ECO:0000313" key="4">
    <source>
        <dbReference type="EMBL" id="KWX03634.1"/>
    </source>
</evidence>
<dbReference type="EMBL" id="LAXD01000001">
    <property type="protein sequence ID" value="KWX02536.1"/>
    <property type="molecule type" value="Genomic_DNA"/>
</dbReference>
<dbReference type="OrthoDB" id="8968203at2"/>
<evidence type="ECO:0000313" key="6">
    <source>
        <dbReference type="Proteomes" id="UP000070659"/>
    </source>
</evidence>
<dbReference type="Gene3D" id="3.30.70.1060">
    <property type="entry name" value="Dimeric alpha+beta barrel"/>
    <property type="match status" value="1"/>
</dbReference>
<keyword evidence="5" id="KW-1185">Reference proteome</keyword>
<reference evidence="3" key="2">
    <citation type="submission" date="2015-04" db="EMBL/GenBank/DDBJ databases">
        <title>Physiological reanalysis, assessment of diazotrophy, and genome sequences of multiple isolates of Streptomyces thermoautotrophicus.</title>
        <authorList>
            <person name="MacKellar D.C."/>
            <person name="Lieber L."/>
            <person name="Norman J."/>
            <person name="Bolger A."/>
            <person name="Tobin C."/>
            <person name="Murray J.W."/>
            <person name="Woodward J."/>
            <person name="Friesen M."/>
            <person name="Prell J."/>
        </authorList>
    </citation>
    <scope>NUCLEOTIDE SEQUENCE [LARGE SCALE GENOMIC DNA]</scope>
    <source>
        <strain evidence="3">H1</strain>
    </source>
</reference>
<protein>
    <submittedName>
        <fullName evidence="3">YCII-related protein</fullName>
    </submittedName>
</protein>
<gene>
    <name evidence="3" type="ORF">LI90_3579</name>
    <name evidence="4" type="ORF">TH66_12415</name>
</gene>
<reference evidence="5" key="3">
    <citation type="submission" date="2015-04" db="EMBL/GenBank/DDBJ databases">
        <title>Physiological reanalysis, assessment of diazotrophy, and genome sequences of multiple isolates of Streptomyces thermoautotrophicus.</title>
        <authorList>
            <person name="MacKellar D.C."/>
            <person name="Lieber L."/>
            <person name="Norman J."/>
            <person name="Bolger A."/>
            <person name="Tobin C."/>
            <person name="Murray J.W."/>
            <person name="Chang R."/>
            <person name="Ford T."/>
            <person name="Nguyen P.Q."/>
            <person name="Woodward J."/>
            <person name="Permingeat H."/>
            <person name="Joshi N.S."/>
            <person name="Silver P.A."/>
            <person name="Usadel B."/>
            <person name="Rutherford A.W."/>
            <person name="Friesen M."/>
            <person name="Prell J."/>
        </authorList>
    </citation>
    <scope>NUCLEOTIDE SEQUENCE [LARGE SCALE GENOMIC DNA]</scope>
    <source>
        <strain evidence="5">H1</strain>
    </source>
</reference>
<sequence>MAKYVAQLEFTDPARRLEVRSAHREYCRELFARGSLVMAGPWADETGALLVYEAADEAAARELLAKDPYTLADVYRLVLFREWRQVLP</sequence>
<dbReference type="STRING" id="1469144.LI90_3579"/>
<dbReference type="PANTHER" id="PTHR33606:SF3">
    <property type="entry name" value="PROTEIN YCII"/>
    <property type="match status" value="1"/>
</dbReference>
<dbReference type="InterPro" id="IPR051807">
    <property type="entry name" value="Sec-metab_biosynth-assoc"/>
</dbReference>
<dbReference type="AlphaFoldDB" id="A0A132N0N6"/>
<name>A0A132N0N6_9ACTN</name>
<comment type="caution">
    <text evidence="4">The sequence shown here is derived from an EMBL/GenBank/DDBJ whole genome shotgun (WGS) entry which is preliminary data.</text>
</comment>
<evidence type="ECO:0000313" key="3">
    <source>
        <dbReference type="EMBL" id="KWX02536.1"/>
    </source>
</evidence>
<proteinExistence type="inferred from homology"/>
<organism evidence="4 6">
    <name type="scientific">Carbonactinospora thermoautotrophica</name>
    <dbReference type="NCBI Taxonomy" id="1469144"/>
    <lineage>
        <taxon>Bacteria</taxon>
        <taxon>Bacillati</taxon>
        <taxon>Actinomycetota</taxon>
        <taxon>Actinomycetes</taxon>
        <taxon>Kitasatosporales</taxon>
        <taxon>Carbonactinosporaceae</taxon>
        <taxon>Carbonactinospora</taxon>
    </lineage>
</organism>
<evidence type="ECO:0000259" key="2">
    <source>
        <dbReference type="Pfam" id="PF03795"/>
    </source>
</evidence>
<dbReference type="EMBL" id="JYIJ01000017">
    <property type="protein sequence ID" value="KWX03634.1"/>
    <property type="molecule type" value="Genomic_DNA"/>
</dbReference>
<dbReference type="SUPFAM" id="SSF54909">
    <property type="entry name" value="Dimeric alpha+beta barrel"/>
    <property type="match status" value="1"/>
</dbReference>
<evidence type="ECO:0000256" key="1">
    <source>
        <dbReference type="ARBA" id="ARBA00007689"/>
    </source>
</evidence>
<dbReference type="Pfam" id="PF03795">
    <property type="entry name" value="YCII"/>
    <property type="match status" value="1"/>
</dbReference>
<evidence type="ECO:0000313" key="5">
    <source>
        <dbReference type="Proteomes" id="UP000070188"/>
    </source>
</evidence>
<comment type="similarity">
    <text evidence="1">Belongs to the YciI family.</text>
</comment>
<dbReference type="RefSeq" id="WP_066889606.1">
    <property type="nucleotide sequence ID" value="NZ_CP171739.1"/>
</dbReference>
<accession>A0A132N0N6</accession>
<dbReference type="PATRIC" id="fig|1469144.10.peg.3841"/>
<feature type="domain" description="YCII-related" evidence="2">
    <location>
        <begin position="14"/>
        <end position="84"/>
    </location>
</feature>
<dbReference type="InterPro" id="IPR005545">
    <property type="entry name" value="YCII"/>
</dbReference>
<dbReference type="Proteomes" id="UP000070659">
    <property type="component" value="Unassembled WGS sequence"/>
</dbReference>
<dbReference type="InterPro" id="IPR011008">
    <property type="entry name" value="Dimeric_a/b-barrel"/>
</dbReference>